<accession>A0A2M3ZWB4</accession>
<proteinExistence type="predicted"/>
<organism evidence="1">
    <name type="scientific">Anopheles braziliensis</name>
    <dbReference type="NCBI Taxonomy" id="58242"/>
    <lineage>
        <taxon>Eukaryota</taxon>
        <taxon>Metazoa</taxon>
        <taxon>Ecdysozoa</taxon>
        <taxon>Arthropoda</taxon>
        <taxon>Hexapoda</taxon>
        <taxon>Insecta</taxon>
        <taxon>Pterygota</taxon>
        <taxon>Neoptera</taxon>
        <taxon>Endopterygota</taxon>
        <taxon>Diptera</taxon>
        <taxon>Nematocera</taxon>
        <taxon>Culicoidea</taxon>
        <taxon>Culicidae</taxon>
        <taxon>Anophelinae</taxon>
        <taxon>Anopheles</taxon>
    </lineage>
</organism>
<sequence>MEGTFVSLSTSSAAAQVATAAPGDVEDVGDATFSVVDRAILSPSVAVAAASAASTSVVLIASDDDDGEGDDAR</sequence>
<name>A0A2M3ZWB4_9DIPT</name>
<dbReference type="EMBL" id="GGFM01012031">
    <property type="protein sequence ID" value="MBW32782.1"/>
    <property type="molecule type" value="Transcribed_RNA"/>
</dbReference>
<reference evidence="1" key="1">
    <citation type="submission" date="2018-01" db="EMBL/GenBank/DDBJ databases">
        <title>An insight into the sialome of Amazonian anophelines.</title>
        <authorList>
            <person name="Ribeiro J.M."/>
            <person name="Scarpassa V."/>
            <person name="Calvo E."/>
        </authorList>
    </citation>
    <scope>NUCLEOTIDE SEQUENCE</scope>
    <source>
        <tissue evidence="1">Salivary glands</tissue>
    </source>
</reference>
<evidence type="ECO:0000313" key="1">
    <source>
        <dbReference type="EMBL" id="MBW32782.1"/>
    </source>
</evidence>
<dbReference type="AlphaFoldDB" id="A0A2M3ZWB4"/>
<protein>
    <submittedName>
        <fullName evidence="1">Putative secreted peptide</fullName>
    </submittedName>
</protein>